<dbReference type="GO" id="GO:0004497">
    <property type="term" value="F:monooxygenase activity"/>
    <property type="evidence" value="ECO:0007669"/>
    <property type="project" value="UniProtKB-KW"/>
</dbReference>
<feature type="transmembrane region" description="Helical" evidence="9">
    <location>
        <begin position="6"/>
        <end position="28"/>
    </location>
</feature>
<evidence type="ECO:0000256" key="6">
    <source>
        <dbReference type="ARBA" id="ARBA00023033"/>
    </source>
</evidence>
<evidence type="ECO:0000256" key="8">
    <source>
        <dbReference type="RuleBase" id="RU000461"/>
    </source>
</evidence>
<gene>
    <name evidence="10" type="ORF">K402DRAFT_378595</name>
</gene>
<dbReference type="GO" id="GO:0005506">
    <property type="term" value="F:iron ion binding"/>
    <property type="evidence" value="ECO:0007669"/>
    <property type="project" value="InterPro"/>
</dbReference>
<evidence type="ECO:0000256" key="4">
    <source>
        <dbReference type="ARBA" id="ARBA00023002"/>
    </source>
</evidence>
<dbReference type="InterPro" id="IPR047146">
    <property type="entry name" value="Cyt_P450_E_CYP52_fungi"/>
</dbReference>
<dbReference type="CDD" id="cd11063">
    <property type="entry name" value="CYP52"/>
    <property type="match status" value="1"/>
</dbReference>
<dbReference type="InterPro" id="IPR001128">
    <property type="entry name" value="Cyt_P450"/>
</dbReference>
<dbReference type="PRINTS" id="PR00463">
    <property type="entry name" value="EP450I"/>
</dbReference>
<keyword evidence="4 8" id="KW-0560">Oxidoreductase</keyword>
<evidence type="ECO:0000313" key="11">
    <source>
        <dbReference type="Proteomes" id="UP000800041"/>
    </source>
</evidence>
<comment type="similarity">
    <text evidence="2 8">Belongs to the cytochrome P450 family.</text>
</comment>
<evidence type="ECO:0000256" key="9">
    <source>
        <dbReference type="SAM" id="Phobius"/>
    </source>
</evidence>
<feature type="binding site" description="axial binding residue" evidence="7">
    <location>
        <position position="458"/>
    </location>
    <ligand>
        <name>heme</name>
        <dbReference type="ChEBI" id="CHEBI:30413"/>
    </ligand>
    <ligandPart>
        <name>Fe</name>
        <dbReference type="ChEBI" id="CHEBI:18248"/>
    </ligandPart>
</feature>
<dbReference type="InterPro" id="IPR002401">
    <property type="entry name" value="Cyt_P450_E_grp-I"/>
</dbReference>
<keyword evidence="9" id="KW-0812">Transmembrane</keyword>
<evidence type="ECO:0000256" key="3">
    <source>
        <dbReference type="ARBA" id="ARBA00022723"/>
    </source>
</evidence>
<evidence type="ECO:0000256" key="2">
    <source>
        <dbReference type="ARBA" id="ARBA00010617"/>
    </source>
</evidence>
<dbReference type="EMBL" id="ML977160">
    <property type="protein sequence ID" value="KAF1985825.1"/>
    <property type="molecule type" value="Genomic_DNA"/>
</dbReference>
<dbReference type="GO" id="GO:0020037">
    <property type="term" value="F:heme binding"/>
    <property type="evidence" value="ECO:0007669"/>
    <property type="project" value="InterPro"/>
</dbReference>
<proteinExistence type="inferred from homology"/>
<dbReference type="GO" id="GO:0016705">
    <property type="term" value="F:oxidoreductase activity, acting on paired donors, with incorporation or reduction of molecular oxygen"/>
    <property type="evidence" value="ECO:0007669"/>
    <property type="project" value="InterPro"/>
</dbReference>
<dbReference type="PRINTS" id="PR00385">
    <property type="entry name" value="P450"/>
</dbReference>
<evidence type="ECO:0000256" key="5">
    <source>
        <dbReference type="ARBA" id="ARBA00023004"/>
    </source>
</evidence>
<keyword evidence="7 8" id="KW-0349">Heme</keyword>
<dbReference type="SUPFAM" id="SSF48264">
    <property type="entry name" value="Cytochrome P450"/>
    <property type="match status" value="1"/>
</dbReference>
<dbReference type="Gene3D" id="1.10.630.10">
    <property type="entry name" value="Cytochrome P450"/>
    <property type="match status" value="1"/>
</dbReference>
<organism evidence="10 11">
    <name type="scientific">Aulographum hederae CBS 113979</name>
    <dbReference type="NCBI Taxonomy" id="1176131"/>
    <lineage>
        <taxon>Eukaryota</taxon>
        <taxon>Fungi</taxon>
        <taxon>Dikarya</taxon>
        <taxon>Ascomycota</taxon>
        <taxon>Pezizomycotina</taxon>
        <taxon>Dothideomycetes</taxon>
        <taxon>Pleosporomycetidae</taxon>
        <taxon>Aulographales</taxon>
        <taxon>Aulographaceae</taxon>
    </lineage>
</organism>
<dbReference type="OrthoDB" id="1470350at2759"/>
<dbReference type="InterPro" id="IPR036396">
    <property type="entry name" value="Cyt_P450_sf"/>
</dbReference>
<dbReference type="InterPro" id="IPR017972">
    <property type="entry name" value="Cyt_P450_CS"/>
</dbReference>
<evidence type="ECO:0000256" key="1">
    <source>
        <dbReference type="ARBA" id="ARBA00001971"/>
    </source>
</evidence>
<evidence type="ECO:0000313" key="10">
    <source>
        <dbReference type="EMBL" id="KAF1985825.1"/>
    </source>
</evidence>
<protein>
    <submittedName>
        <fullName evidence="10">Cytochrome P450 alkane hydroxylase-like protein</fullName>
    </submittedName>
</protein>
<keyword evidence="9" id="KW-1133">Transmembrane helix</keyword>
<dbReference type="Pfam" id="PF00067">
    <property type="entry name" value="p450"/>
    <property type="match status" value="1"/>
</dbReference>
<keyword evidence="6 8" id="KW-0503">Monooxygenase</keyword>
<keyword evidence="5 7" id="KW-0408">Iron</keyword>
<comment type="cofactor">
    <cofactor evidence="1 7">
        <name>heme</name>
        <dbReference type="ChEBI" id="CHEBI:30413"/>
    </cofactor>
</comment>
<keyword evidence="3 7" id="KW-0479">Metal-binding</keyword>
<dbReference type="PANTHER" id="PTHR24287">
    <property type="entry name" value="P450, PUTATIVE (EUROFUNG)-RELATED"/>
    <property type="match status" value="1"/>
</dbReference>
<keyword evidence="11" id="KW-1185">Reference proteome</keyword>
<dbReference type="PROSITE" id="PS00086">
    <property type="entry name" value="CYTOCHROME_P450"/>
    <property type="match status" value="1"/>
</dbReference>
<accession>A0A6G1GY18</accession>
<dbReference type="PANTHER" id="PTHR24287:SF5">
    <property type="entry name" value="P450, PUTATIVE (EUROFUNG)-RELATED"/>
    <property type="match status" value="1"/>
</dbReference>
<dbReference type="AlphaFoldDB" id="A0A6G1GY18"/>
<reference evidence="10" key="1">
    <citation type="journal article" date="2020" name="Stud. Mycol.">
        <title>101 Dothideomycetes genomes: a test case for predicting lifestyles and emergence of pathogens.</title>
        <authorList>
            <person name="Haridas S."/>
            <person name="Albert R."/>
            <person name="Binder M."/>
            <person name="Bloem J."/>
            <person name="Labutti K."/>
            <person name="Salamov A."/>
            <person name="Andreopoulos B."/>
            <person name="Baker S."/>
            <person name="Barry K."/>
            <person name="Bills G."/>
            <person name="Bluhm B."/>
            <person name="Cannon C."/>
            <person name="Castanera R."/>
            <person name="Culley D."/>
            <person name="Daum C."/>
            <person name="Ezra D."/>
            <person name="Gonzalez J."/>
            <person name="Henrissat B."/>
            <person name="Kuo A."/>
            <person name="Liang C."/>
            <person name="Lipzen A."/>
            <person name="Lutzoni F."/>
            <person name="Magnuson J."/>
            <person name="Mondo S."/>
            <person name="Nolan M."/>
            <person name="Ohm R."/>
            <person name="Pangilinan J."/>
            <person name="Park H.-J."/>
            <person name="Ramirez L."/>
            <person name="Alfaro M."/>
            <person name="Sun H."/>
            <person name="Tritt A."/>
            <person name="Yoshinaga Y."/>
            <person name="Zwiers L.-H."/>
            <person name="Turgeon B."/>
            <person name="Goodwin S."/>
            <person name="Spatafora J."/>
            <person name="Crous P."/>
            <person name="Grigoriev I."/>
        </authorList>
    </citation>
    <scope>NUCLEOTIDE SEQUENCE</scope>
    <source>
        <strain evidence="10">CBS 113979</strain>
    </source>
</reference>
<name>A0A6G1GY18_9PEZI</name>
<keyword evidence="9" id="KW-0472">Membrane</keyword>
<dbReference type="Proteomes" id="UP000800041">
    <property type="component" value="Unassembled WGS sequence"/>
</dbReference>
<sequence length="517" mass="58920">MLQEILSHLSALNIFLFTVLAYAVHYVAWTINDERKIRALGSRAAIRKTYLPFGADMIYESVKAARRHESLQMLQKGMARWGNPNNPNTFEGWAGGERLVITIDPENIKALLATQFHDYGKGEMFNREWHDFLGDSIFTTDGEKWHDSRQLIRPQFIKDRLSDLDTFERHVQVLLPAISGEKEVDLLDLFFRYTLDAATDFLLGQSVESLLNPKSNFADAFGRAQHTQSIIAKTGRLNRFVPRRKFFEDIATINAFMEPYIERTLGLPPDEIEKKSKSEEGYTFLHALAAYTRDRQMLRDQIIAILLAGRDTTACTLSWCFYELSLQPKIVAKLRQEIKNVVGLTRAPTYEDLKNMKYLSWTINETLRLYPVVPFNVRPALKDTTLPHGGGPDGNQPVGIPKGTQVAYSTLGMQRRADLYPPESSGFPPVNDFVPERWDGWTPKTWTYIPFNGGPRICVGQQFALTEMAYTIVRILQKFDAVESRMNGVHPGMRTDIVLQPANGVKVVLREARDEKV</sequence>
<evidence type="ECO:0000256" key="7">
    <source>
        <dbReference type="PIRSR" id="PIRSR602401-1"/>
    </source>
</evidence>